<dbReference type="AlphaFoldDB" id="A0A4C1VPG6"/>
<gene>
    <name evidence="2" type="ORF">EVAR_82968_1</name>
</gene>
<dbReference type="EMBL" id="BGZK01000391">
    <property type="protein sequence ID" value="GBP41008.1"/>
    <property type="molecule type" value="Genomic_DNA"/>
</dbReference>
<organism evidence="2 3">
    <name type="scientific">Eumeta variegata</name>
    <name type="common">Bagworm moth</name>
    <name type="synonym">Eumeta japonica</name>
    <dbReference type="NCBI Taxonomy" id="151549"/>
    <lineage>
        <taxon>Eukaryota</taxon>
        <taxon>Metazoa</taxon>
        <taxon>Ecdysozoa</taxon>
        <taxon>Arthropoda</taxon>
        <taxon>Hexapoda</taxon>
        <taxon>Insecta</taxon>
        <taxon>Pterygota</taxon>
        <taxon>Neoptera</taxon>
        <taxon>Endopterygota</taxon>
        <taxon>Lepidoptera</taxon>
        <taxon>Glossata</taxon>
        <taxon>Ditrysia</taxon>
        <taxon>Tineoidea</taxon>
        <taxon>Psychidae</taxon>
        <taxon>Oiketicinae</taxon>
        <taxon>Eumeta</taxon>
    </lineage>
</organism>
<name>A0A4C1VPG6_EUMVA</name>
<feature type="compositionally biased region" description="Basic and acidic residues" evidence="1">
    <location>
        <begin position="13"/>
        <end position="34"/>
    </location>
</feature>
<evidence type="ECO:0000313" key="2">
    <source>
        <dbReference type="EMBL" id="GBP41008.1"/>
    </source>
</evidence>
<evidence type="ECO:0000256" key="1">
    <source>
        <dbReference type="SAM" id="MobiDB-lite"/>
    </source>
</evidence>
<keyword evidence="3" id="KW-1185">Reference proteome</keyword>
<evidence type="ECO:0000313" key="3">
    <source>
        <dbReference type="Proteomes" id="UP000299102"/>
    </source>
</evidence>
<comment type="caution">
    <text evidence="2">The sequence shown here is derived from an EMBL/GenBank/DDBJ whole genome shotgun (WGS) entry which is preliminary data.</text>
</comment>
<accession>A0A4C1VPG6</accession>
<proteinExistence type="predicted"/>
<dbReference type="Proteomes" id="UP000299102">
    <property type="component" value="Unassembled WGS sequence"/>
</dbReference>
<sequence>MQRRKLAEVVYSRGERGSRSAGDKSHALHIHREGLATGITATSPPHPLASAEGGHFRPTPPDSRAAPRATTR</sequence>
<reference evidence="2 3" key="1">
    <citation type="journal article" date="2019" name="Commun. Biol.">
        <title>The bagworm genome reveals a unique fibroin gene that provides high tensile strength.</title>
        <authorList>
            <person name="Kono N."/>
            <person name="Nakamura H."/>
            <person name="Ohtoshi R."/>
            <person name="Tomita M."/>
            <person name="Numata K."/>
            <person name="Arakawa K."/>
        </authorList>
    </citation>
    <scope>NUCLEOTIDE SEQUENCE [LARGE SCALE GENOMIC DNA]</scope>
</reference>
<protein>
    <submittedName>
        <fullName evidence="2">Uncharacterized protein</fullName>
    </submittedName>
</protein>
<feature type="region of interest" description="Disordered" evidence="1">
    <location>
        <begin position="1"/>
        <end position="72"/>
    </location>
</feature>